<dbReference type="GO" id="GO:0005634">
    <property type="term" value="C:nucleus"/>
    <property type="evidence" value="ECO:0007669"/>
    <property type="project" value="UniProtKB-SubCell"/>
</dbReference>
<sequence length="406" mass="46083">MAPSLRELIDFLLAEIALCGDQGQFVVFPCVIVVRVHYCSTDSNFGDLISKPLYPASTGAWVNTLFLIPDLNNTIGFTIETKNPEVSIGENGECNALSLSDVERRVNDAPDSEHTAQNQIRVFVSKERTWLAITGHEPDENKLLATEFALLSIIASRKADGIAQTELVKLSGQDKRSVPKRTDQLQQKGYIEKRAVQIKSTRTSLCTLRKFMQAEQSSTETTKDQSSGQPQVIDYKEFSKQLFSILREHEIISRVDLKKILGFADRWRWRILSRALRKFERIGVLKRVKAMSQFSENDKHYFACVKLIREPTEKDLELFHEFSRGISTNLEQDDNAELDEDVEPTDATRESPLLNNGETLNVMKREEETDEAGRILPLWTPDQTIHNLILDVVENAGTEGIMNQVR</sequence>
<gene>
    <name evidence="7" type="ORF">Aory04_000857100</name>
</gene>
<keyword evidence="5" id="KW-0539">Nucleus</keyword>
<reference evidence="7" key="1">
    <citation type="submission" date="2023-04" db="EMBL/GenBank/DDBJ databases">
        <title>Aspergillus oryzae NBRC 4228.</title>
        <authorList>
            <person name="Ichikawa N."/>
            <person name="Sato H."/>
            <person name="Tonouchi N."/>
        </authorList>
    </citation>
    <scope>NUCLEOTIDE SEQUENCE</scope>
    <source>
        <strain evidence="7">NBRC 4228</strain>
    </source>
</reference>
<evidence type="ECO:0000259" key="6">
    <source>
        <dbReference type="Pfam" id="PF04182"/>
    </source>
</evidence>
<dbReference type="EMBL" id="BSYA01000109">
    <property type="protein sequence ID" value="GMG32958.1"/>
    <property type="molecule type" value="Genomic_DNA"/>
</dbReference>
<evidence type="ECO:0000256" key="5">
    <source>
        <dbReference type="ARBA" id="ARBA00023242"/>
    </source>
</evidence>
<accession>A0AAN4YL72</accession>
<evidence type="ECO:0000256" key="1">
    <source>
        <dbReference type="ARBA" id="ARBA00004123"/>
    </source>
</evidence>
<keyword evidence="4" id="KW-0804">Transcription</keyword>
<dbReference type="GO" id="GO:0006384">
    <property type="term" value="P:transcription initiation at RNA polymerase III promoter"/>
    <property type="evidence" value="ECO:0007669"/>
    <property type="project" value="InterPro"/>
</dbReference>
<evidence type="ECO:0000256" key="4">
    <source>
        <dbReference type="ARBA" id="ARBA00023163"/>
    </source>
</evidence>
<dbReference type="GO" id="GO:0000127">
    <property type="term" value="C:transcription factor TFIIIC complex"/>
    <property type="evidence" value="ECO:0007669"/>
    <property type="project" value="InterPro"/>
</dbReference>
<proteinExistence type="predicted"/>
<dbReference type="SUPFAM" id="SSF46785">
    <property type="entry name" value="Winged helix' DNA-binding domain"/>
    <property type="match status" value="1"/>
</dbReference>
<dbReference type="GO" id="GO:0042791">
    <property type="term" value="P:5S class rRNA transcription by RNA polymerase III"/>
    <property type="evidence" value="ECO:0007669"/>
    <property type="project" value="TreeGrafter"/>
</dbReference>
<evidence type="ECO:0000313" key="7">
    <source>
        <dbReference type="EMBL" id="GMG32958.1"/>
    </source>
</evidence>
<comment type="subcellular location">
    <subcellularLocation>
        <location evidence="1">Nucleus</location>
    </subcellularLocation>
</comment>
<dbReference type="Gene3D" id="1.10.10.10">
    <property type="entry name" value="Winged helix-like DNA-binding domain superfamily/Winged helix DNA-binding domain"/>
    <property type="match status" value="1"/>
</dbReference>
<dbReference type="InterPro" id="IPR007309">
    <property type="entry name" value="TFIIIC_Bblock-bd"/>
</dbReference>
<dbReference type="Pfam" id="PF04182">
    <property type="entry name" value="B-block_TFIIIC"/>
    <property type="match status" value="1"/>
</dbReference>
<organism evidence="7 8">
    <name type="scientific">Aspergillus oryzae</name>
    <name type="common">Yellow koji mold</name>
    <dbReference type="NCBI Taxonomy" id="5062"/>
    <lineage>
        <taxon>Eukaryota</taxon>
        <taxon>Fungi</taxon>
        <taxon>Dikarya</taxon>
        <taxon>Ascomycota</taxon>
        <taxon>Pezizomycotina</taxon>
        <taxon>Eurotiomycetes</taxon>
        <taxon>Eurotiomycetidae</taxon>
        <taxon>Eurotiales</taxon>
        <taxon>Aspergillaceae</taxon>
        <taxon>Aspergillus</taxon>
        <taxon>Aspergillus subgen. Circumdati</taxon>
    </lineage>
</organism>
<feature type="domain" description="B-block binding subunit of TFIIIC" evidence="6">
    <location>
        <begin position="146"/>
        <end position="212"/>
    </location>
</feature>
<keyword evidence="3" id="KW-0238">DNA-binding</keyword>
<evidence type="ECO:0000256" key="2">
    <source>
        <dbReference type="ARBA" id="ARBA00022553"/>
    </source>
</evidence>
<dbReference type="AlphaFoldDB" id="A0AAN4YL72"/>
<dbReference type="InterPro" id="IPR036388">
    <property type="entry name" value="WH-like_DNA-bd_sf"/>
</dbReference>
<dbReference type="InterPro" id="IPR044210">
    <property type="entry name" value="Tfc3-like"/>
</dbReference>
<evidence type="ECO:0000256" key="3">
    <source>
        <dbReference type="ARBA" id="ARBA00023125"/>
    </source>
</evidence>
<dbReference type="GO" id="GO:0003677">
    <property type="term" value="F:DNA binding"/>
    <property type="evidence" value="ECO:0007669"/>
    <property type="project" value="UniProtKB-KW"/>
</dbReference>
<dbReference type="PANTHER" id="PTHR15180:SF1">
    <property type="entry name" value="GENERAL TRANSCRIPTION FACTOR 3C POLYPEPTIDE 1"/>
    <property type="match status" value="1"/>
</dbReference>
<dbReference type="Proteomes" id="UP001165205">
    <property type="component" value="Unassembled WGS sequence"/>
</dbReference>
<dbReference type="PANTHER" id="PTHR15180">
    <property type="entry name" value="GENERAL TRANSCRIPTION FACTOR 3C POLYPEPTIDE 1"/>
    <property type="match status" value="1"/>
</dbReference>
<keyword evidence="2" id="KW-0597">Phosphoprotein</keyword>
<name>A0AAN4YL72_ASPOZ</name>
<protein>
    <submittedName>
        <fullName evidence="7">Unnamed protein product</fullName>
    </submittedName>
</protein>
<comment type="caution">
    <text evidence="7">The sequence shown here is derived from an EMBL/GenBank/DDBJ whole genome shotgun (WGS) entry which is preliminary data.</text>
</comment>
<dbReference type="InterPro" id="IPR036390">
    <property type="entry name" value="WH_DNA-bd_sf"/>
</dbReference>
<evidence type="ECO:0000313" key="8">
    <source>
        <dbReference type="Proteomes" id="UP001165205"/>
    </source>
</evidence>